<gene>
    <name evidence="1" type="ORF">JCM9140_3690</name>
</gene>
<accession>W4Q775</accession>
<sequence>MSSPTVLYVLEQFMLAEHADGEYGLMAALGPGFCSELVLLQWKEIH</sequence>
<protein>
    <submittedName>
        <fullName evidence="1">Na+ringenin-chalcone synthase</fullName>
    </submittedName>
</protein>
<comment type="caution">
    <text evidence="1">The sequence shown here is derived from an EMBL/GenBank/DDBJ whole genome shotgun (WGS) entry which is preliminary data.</text>
</comment>
<evidence type="ECO:0000313" key="2">
    <source>
        <dbReference type="Proteomes" id="UP000018890"/>
    </source>
</evidence>
<proteinExistence type="predicted"/>
<organism evidence="1 2">
    <name type="scientific">Halalkalibacter wakoensis JCM 9140</name>
    <dbReference type="NCBI Taxonomy" id="1236970"/>
    <lineage>
        <taxon>Bacteria</taxon>
        <taxon>Bacillati</taxon>
        <taxon>Bacillota</taxon>
        <taxon>Bacilli</taxon>
        <taxon>Bacillales</taxon>
        <taxon>Bacillaceae</taxon>
        <taxon>Halalkalibacter</taxon>
    </lineage>
</organism>
<name>W4Q775_9BACI</name>
<dbReference type="STRING" id="1236970.JCM9140_3690"/>
<dbReference type="SUPFAM" id="SSF53901">
    <property type="entry name" value="Thiolase-like"/>
    <property type="match status" value="1"/>
</dbReference>
<dbReference type="Gene3D" id="3.40.47.10">
    <property type="match status" value="1"/>
</dbReference>
<dbReference type="InterPro" id="IPR016039">
    <property type="entry name" value="Thiolase-like"/>
</dbReference>
<dbReference type="GO" id="GO:0016746">
    <property type="term" value="F:acyltransferase activity"/>
    <property type="evidence" value="ECO:0007669"/>
    <property type="project" value="InterPro"/>
</dbReference>
<reference evidence="1" key="1">
    <citation type="journal article" date="2014" name="Genome Announc.">
        <title>Draft Genome Sequences of Three Alkaliphilic Bacillus Strains, Bacillus wakoensis JCM 9140T, Bacillus akibai JCM 9157T, and Bacillus hemicellulosilyticus JCM 9152T.</title>
        <authorList>
            <person name="Yuki M."/>
            <person name="Oshima K."/>
            <person name="Suda W."/>
            <person name="Oshida Y."/>
            <person name="Kitamura K."/>
            <person name="Iida T."/>
            <person name="Hattori M."/>
            <person name="Ohkuma M."/>
        </authorList>
    </citation>
    <scope>NUCLEOTIDE SEQUENCE [LARGE SCALE GENOMIC DNA]</scope>
    <source>
        <strain evidence="1">JCM 9140</strain>
    </source>
</reference>
<dbReference type="EMBL" id="BAUT01000055">
    <property type="protein sequence ID" value="GAE27538.1"/>
    <property type="molecule type" value="Genomic_DNA"/>
</dbReference>
<dbReference type="Proteomes" id="UP000018890">
    <property type="component" value="Unassembled WGS sequence"/>
</dbReference>
<keyword evidence="2" id="KW-1185">Reference proteome</keyword>
<evidence type="ECO:0000313" key="1">
    <source>
        <dbReference type="EMBL" id="GAE27538.1"/>
    </source>
</evidence>
<dbReference type="AlphaFoldDB" id="W4Q775"/>